<evidence type="ECO:0000256" key="1">
    <source>
        <dbReference type="ARBA" id="ARBA00022649"/>
    </source>
</evidence>
<dbReference type="GO" id="GO:0090729">
    <property type="term" value="F:toxin activity"/>
    <property type="evidence" value="ECO:0007669"/>
    <property type="project" value="UniProtKB-KW"/>
</dbReference>
<dbReference type="Pfam" id="PF01850">
    <property type="entry name" value="PIN"/>
    <property type="match status" value="1"/>
</dbReference>
<organism evidence="7 8">
    <name type="scientific">Synechococcus lacustris str. Tous</name>
    <dbReference type="NCBI Taxonomy" id="1910958"/>
    <lineage>
        <taxon>Bacteria</taxon>
        <taxon>Bacillati</taxon>
        <taxon>Cyanobacteriota</taxon>
        <taxon>Cyanophyceae</taxon>
        <taxon>Synechococcales</taxon>
        <taxon>Synechococcaceae</taxon>
        <taxon>Synechococcus</taxon>
    </lineage>
</organism>
<dbReference type="HAMAP" id="MF_00265">
    <property type="entry name" value="VapC_Nob1"/>
    <property type="match status" value="1"/>
</dbReference>
<dbReference type="EC" id="3.1.-.-" evidence="5"/>
<comment type="caution">
    <text evidence="7">The sequence shown here is derived from an EMBL/GenBank/DDBJ whole genome shotgun (WGS) entry which is preliminary data.</text>
</comment>
<protein>
    <recommendedName>
        <fullName evidence="5">Ribonuclease VapC</fullName>
        <shortName evidence="5">RNase VapC</shortName>
        <ecNumber evidence="5">3.1.-.-</ecNumber>
    </recommendedName>
    <alternativeName>
        <fullName evidence="5">Toxin VapC</fullName>
    </alternativeName>
</protein>
<evidence type="ECO:0000313" key="7">
    <source>
        <dbReference type="EMBL" id="PSI00106.1"/>
    </source>
</evidence>
<dbReference type="AlphaFoldDB" id="A0A2P7EA51"/>
<dbReference type="InterPro" id="IPR002716">
    <property type="entry name" value="PIN_dom"/>
</dbReference>
<reference evidence="8" key="1">
    <citation type="submission" date="2018-03" db="EMBL/GenBank/DDBJ databases">
        <title>Ecological and genomic features of two cosmopolitan and abundant freshwater picocyanobacteria.</title>
        <authorList>
            <person name="Cabello-Yeves P.J."/>
            <person name="Picazo A."/>
            <person name="Camacho A."/>
            <person name="Callieri C."/>
            <person name="Rosselli R."/>
            <person name="Roda-Garcia J."/>
            <person name="Coutinho F.H."/>
            <person name="Rodriguez-Valera F."/>
        </authorList>
    </citation>
    <scope>NUCLEOTIDE SEQUENCE [LARGE SCALE GENOMIC DNA]</scope>
    <source>
        <strain evidence="8">Tous</strain>
    </source>
</reference>
<dbReference type="SUPFAM" id="SSF88723">
    <property type="entry name" value="PIN domain-like"/>
    <property type="match status" value="1"/>
</dbReference>
<dbReference type="InterPro" id="IPR029060">
    <property type="entry name" value="PIN-like_dom_sf"/>
</dbReference>
<feature type="binding site" evidence="5">
    <location>
        <position position="6"/>
    </location>
    <ligand>
        <name>Mg(2+)</name>
        <dbReference type="ChEBI" id="CHEBI:18420"/>
    </ligand>
</feature>
<dbReference type="Gene3D" id="3.40.50.1010">
    <property type="entry name" value="5'-nuclease"/>
    <property type="match status" value="1"/>
</dbReference>
<evidence type="ECO:0000256" key="2">
    <source>
        <dbReference type="ARBA" id="ARBA00022722"/>
    </source>
</evidence>
<accession>A0A2P7EA51</accession>
<evidence type="ECO:0000256" key="5">
    <source>
        <dbReference type="HAMAP-Rule" id="MF_00265"/>
    </source>
</evidence>
<comment type="function">
    <text evidence="5">Toxic component of a toxin-antitoxin (TA) system. An RNase.</text>
</comment>
<proteinExistence type="inferred from homology"/>
<evidence type="ECO:0000256" key="3">
    <source>
        <dbReference type="ARBA" id="ARBA00022723"/>
    </source>
</evidence>
<keyword evidence="8" id="KW-1185">Reference proteome</keyword>
<sequence length="138" mass="14720">MIAFLDASALIYLVDGEARWAEATQATLHQLAVEAPDLPLAVSRLSLLECLVAPLRQGDQPCLDRFAALFAQPDLLVVELSSSVVELATQLRANHGLRTPDALQAACCLQLGPDAVMITGDAGFQRVQALQVRLIACA</sequence>
<comment type="similarity">
    <text evidence="5">Belongs to the PINc/VapC protein family.</text>
</comment>
<dbReference type="Proteomes" id="UP000240206">
    <property type="component" value="Unassembled WGS sequence"/>
</dbReference>
<keyword evidence="5" id="KW-0460">Magnesium</keyword>
<dbReference type="RefSeq" id="WP_106501211.1">
    <property type="nucleotide sequence ID" value="NZ_PXVC01000283.1"/>
</dbReference>
<dbReference type="GO" id="GO:0016787">
    <property type="term" value="F:hydrolase activity"/>
    <property type="evidence" value="ECO:0007669"/>
    <property type="project" value="UniProtKB-KW"/>
</dbReference>
<keyword evidence="3 5" id="KW-0479">Metal-binding</keyword>
<keyword evidence="4 5" id="KW-0378">Hydrolase</keyword>
<evidence type="ECO:0000313" key="8">
    <source>
        <dbReference type="Proteomes" id="UP000240206"/>
    </source>
</evidence>
<evidence type="ECO:0000256" key="4">
    <source>
        <dbReference type="ARBA" id="ARBA00022801"/>
    </source>
</evidence>
<dbReference type="InterPro" id="IPR022907">
    <property type="entry name" value="VapC_family"/>
</dbReference>
<feature type="domain" description="PIN" evidence="6">
    <location>
        <begin position="4"/>
        <end position="128"/>
    </location>
</feature>
<name>A0A2P7EA51_9SYNE</name>
<gene>
    <name evidence="5" type="primary">vapC</name>
    <name evidence="7" type="ORF">C7K08_14945</name>
</gene>
<comment type="cofactor">
    <cofactor evidence="5">
        <name>Mg(2+)</name>
        <dbReference type="ChEBI" id="CHEBI:18420"/>
    </cofactor>
</comment>
<feature type="binding site" evidence="5">
    <location>
        <position position="101"/>
    </location>
    <ligand>
        <name>Mg(2+)</name>
        <dbReference type="ChEBI" id="CHEBI:18420"/>
    </ligand>
</feature>
<evidence type="ECO:0000259" key="6">
    <source>
        <dbReference type="Pfam" id="PF01850"/>
    </source>
</evidence>
<dbReference type="GO" id="GO:0000287">
    <property type="term" value="F:magnesium ion binding"/>
    <property type="evidence" value="ECO:0007669"/>
    <property type="project" value="UniProtKB-UniRule"/>
</dbReference>
<keyword evidence="1 5" id="KW-1277">Toxin-antitoxin system</keyword>
<keyword evidence="5" id="KW-0800">Toxin</keyword>
<dbReference type="EMBL" id="PXVC01000283">
    <property type="protein sequence ID" value="PSI00106.1"/>
    <property type="molecule type" value="Genomic_DNA"/>
</dbReference>
<dbReference type="GO" id="GO:0004540">
    <property type="term" value="F:RNA nuclease activity"/>
    <property type="evidence" value="ECO:0007669"/>
    <property type="project" value="InterPro"/>
</dbReference>
<keyword evidence="2 5" id="KW-0540">Nuclease</keyword>